<accession>A0A6P6RX13</accession>
<dbReference type="GeneID" id="34620759"/>
<dbReference type="OrthoDB" id="348970at2759"/>
<name>A0A6P6RX13_9EIME</name>
<gene>
    <name evidence="2" type="primary">LOC34620759</name>
</gene>
<dbReference type="AlphaFoldDB" id="A0A6P6RX13"/>
<keyword evidence="1" id="KW-1185">Reference proteome</keyword>
<organism evidence="1 2">
    <name type="scientific">Cyclospora cayetanensis</name>
    <dbReference type="NCBI Taxonomy" id="88456"/>
    <lineage>
        <taxon>Eukaryota</taxon>
        <taxon>Sar</taxon>
        <taxon>Alveolata</taxon>
        <taxon>Apicomplexa</taxon>
        <taxon>Conoidasida</taxon>
        <taxon>Coccidia</taxon>
        <taxon>Eucoccidiorida</taxon>
        <taxon>Eimeriorina</taxon>
        <taxon>Eimeriidae</taxon>
        <taxon>Cyclospora</taxon>
    </lineage>
</organism>
<proteinExistence type="predicted"/>
<reference evidence="2" key="1">
    <citation type="submission" date="2025-08" db="UniProtKB">
        <authorList>
            <consortium name="RefSeq"/>
        </authorList>
    </citation>
    <scope>IDENTIFICATION</scope>
</reference>
<dbReference type="Proteomes" id="UP000515125">
    <property type="component" value="Unplaced"/>
</dbReference>
<evidence type="ECO:0000313" key="2">
    <source>
        <dbReference type="RefSeq" id="XP_026191675.1"/>
    </source>
</evidence>
<sequence>MAKDTVWEDSLLGKREDKAVEGHPTSVAVDNPYAFIDEEIRRNRGRPEAPVDATENLELQLEALQEVLRQKIDHSLEAAEASASLLSKAVPEALTSIEDLATDTRACQEAAEQLLSSLEARGASQQESLSAVYVLHAIKKHFEDCSRIVAELHRWHFSLKDSVEEKSTEGFACAVAAFERLGAQEILLKELPASLKALLEKEWRSLWGQTPAGLAEDTEAQDGTTLPHEQAGLLKGVEAFDGPGASRGAPRNEPLQPSARFVAEPEALMAYAERWSSAVEQTAGFIRAAAASVGTARRAFDSAFAAEGDGPWNPKHRGLWLSLLLASMGAGADVPLEALERLLLRHEQPQQRLQQHLLPETAGQDGLELAEQLMEAYEVTATLISATPAFAETEATEPHLWESLPCGELLHYFLHVLFFPPLCPSDPALSSCFDRSMSPFSSAPAPLVVAWPLLVLRMLANSATAAAAETATLSPAKAVCRFQRARACFCLPYFLFCAICSNVLLPVVACSQFCSSVEFLPPSLLSIYGAGISRRLSPAAESHPHATAKRLAPAQALVQMEEEIQAAVSRLLESLVPVCGGGGRAAGAPFIVAAADAALVETLNALSPRINTFHHTVALKLYTCGRYRYYRVDFASDRPVDYGLCFAWYSIASACNLFLYVEWQDGLVVASPRTKSTQRLLKKEQWKSRRGCLGLSARPRLAEESLASSGKSRAFLHQLKG</sequence>
<evidence type="ECO:0000313" key="1">
    <source>
        <dbReference type="Proteomes" id="UP000515125"/>
    </source>
</evidence>
<protein>
    <submittedName>
        <fullName evidence="2">Uncharacterized protein LOC34620759</fullName>
    </submittedName>
</protein>
<dbReference type="RefSeq" id="XP_026191675.1">
    <property type="nucleotide sequence ID" value="XM_026335890.1"/>
</dbReference>